<evidence type="ECO:0000313" key="2">
    <source>
        <dbReference type="EMBL" id="SVC22056.1"/>
    </source>
</evidence>
<name>A0A382KDG8_9ZZZZ</name>
<keyword evidence="1" id="KW-0812">Transmembrane</keyword>
<gene>
    <name evidence="2" type="ORF">METZ01_LOCUS274910</name>
</gene>
<evidence type="ECO:0000256" key="1">
    <source>
        <dbReference type="SAM" id="Phobius"/>
    </source>
</evidence>
<organism evidence="2">
    <name type="scientific">marine metagenome</name>
    <dbReference type="NCBI Taxonomy" id="408172"/>
    <lineage>
        <taxon>unclassified sequences</taxon>
        <taxon>metagenomes</taxon>
        <taxon>ecological metagenomes</taxon>
    </lineage>
</organism>
<keyword evidence="1" id="KW-1133">Transmembrane helix</keyword>
<protein>
    <submittedName>
        <fullName evidence="2">Uncharacterized protein</fullName>
    </submittedName>
</protein>
<dbReference type="AlphaFoldDB" id="A0A382KDG8"/>
<feature type="transmembrane region" description="Helical" evidence="1">
    <location>
        <begin position="12"/>
        <end position="31"/>
    </location>
</feature>
<sequence length="70" mass="7875">MNFHEFGKKTEKWFALSILVIASAMIFWGFFDGDYAFGNLRADLIILAILGTNGSIIGYQTFYKDVSKGD</sequence>
<feature type="transmembrane region" description="Helical" evidence="1">
    <location>
        <begin position="43"/>
        <end position="62"/>
    </location>
</feature>
<accession>A0A382KDG8</accession>
<keyword evidence="1" id="KW-0472">Membrane</keyword>
<dbReference type="EMBL" id="UINC01079748">
    <property type="protein sequence ID" value="SVC22056.1"/>
    <property type="molecule type" value="Genomic_DNA"/>
</dbReference>
<proteinExistence type="predicted"/>
<reference evidence="2" key="1">
    <citation type="submission" date="2018-05" db="EMBL/GenBank/DDBJ databases">
        <authorList>
            <person name="Lanie J.A."/>
            <person name="Ng W.-L."/>
            <person name="Kazmierczak K.M."/>
            <person name="Andrzejewski T.M."/>
            <person name="Davidsen T.M."/>
            <person name="Wayne K.J."/>
            <person name="Tettelin H."/>
            <person name="Glass J.I."/>
            <person name="Rusch D."/>
            <person name="Podicherti R."/>
            <person name="Tsui H.-C.T."/>
            <person name="Winkler M.E."/>
        </authorList>
    </citation>
    <scope>NUCLEOTIDE SEQUENCE</scope>
</reference>